<proteinExistence type="inferred from homology"/>
<feature type="domain" description="Endoribonuclease YicC-like N-terminal" evidence="7">
    <location>
        <begin position="1"/>
        <end position="156"/>
    </location>
</feature>
<dbReference type="GO" id="GO:0016787">
    <property type="term" value="F:hydrolase activity"/>
    <property type="evidence" value="ECO:0007669"/>
    <property type="project" value="UniProtKB-KW"/>
</dbReference>
<keyword evidence="4" id="KW-0378">Hydrolase</keyword>
<comment type="cofactor">
    <cofactor evidence="1">
        <name>a divalent metal cation</name>
        <dbReference type="ChEBI" id="CHEBI:60240"/>
    </cofactor>
</comment>
<dbReference type="RefSeq" id="WP_103909836.1">
    <property type="nucleotide sequence ID" value="NZ_FNUZ01000002.1"/>
</dbReference>
<protein>
    <submittedName>
        <fullName evidence="9">TIGR00255 family protein</fullName>
    </submittedName>
</protein>
<dbReference type="NCBIfam" id="TIGR00255">
    <property type="entry name" value="YicC/YloC family endoribonuclease"/>
    <property type="match status" value="1"/>
</dbReference>
<evidence type="ECO:0000256" key="5">
    <source>
        <dbReference type="ARBA" id="ARBA00035648"/>
    </source>
</evidence>
<evidence type="ECO:0000256" key="4">
    <source>
        <dbReference type="ARBA" id="ARBA00022801"/>
    </source>
</evidence>
<dbReference type="PANTHER" id="PTHR30636">
    <property type="entry name" value="UPF0701 PROTEIN YICC"/>
    <property type="match status" value="1"/>
</dbReference>
<dbReference type="InterPro" id="IPR013527">
    <property type="entry name" value="YicC-like_N"/>
</dbReference>
<name>A0A1H5WME6_9RHOB</name>
<evidence type="ECO:0000256" key="6">
    <source>
        <dbReference type="SAM" id="Coils"/>
    </source>
</evidence>
<keyword evidence="2" id="KW-0540">Nuclease</keyword>
<dbReference type="InterPro" id="IPR005229">
    <property type="entry name" value="YicC/YloC-like"/>
</dbReference>
<reference evidence="9 10" key="1">
    <citation type="submission" date="2016-10" db="EMBL/GenBank/DDBJ databases">
        <authorList>
            <person name="de Groot N.N."/>
        </authorList>
    </citation>
    <scope>NUCLEOTIDE SEQUENCE [LARGE SCALE GENOMIC DNA]</scope>
    <source>
        <strain evidence="9 10">DSM 26915</strain>
    </source>
</reference>
<evidence type="ECO:0000259" key="7">
    <source>
        <dbReference type="Pfam" id="PF03755"/>
    </source>
</evidence>
<dbReference type="Proteomes" id="UP000236752">
    <property type="component" value="Unassembled WGS sequence"/>
</dbReference>
<evidence type="ECO:0000256" key="2">
    <source>
        <dbReference type="ARBA" id="ARBA00022722"/>
    </source>
</evidence>
<keyword evidence="6" id="KW-0175">Coiled coil</keyword>
<comment type="similarity">
    <text evidence="5">Belongs to the YicC/YloC family.</text>
</comment>
<feature type="coiled-coil region" evidence="6">
    <location>
        <begin position="166"/>
        <end position="194"/>
    </location>
</feature>
<gene>
    <name evidence="9" type="ORF">SAMN04488045_1505</name>
</gene>
<dbReference type="GO" id="GO:0004521">
    <property type="term" value="F:RNA endonuclease activity"/>
    <property type="evidence" value="ECO:0007669"/>
    <property type="project" value="InterPro"/>
</dbReference>
<evidence type="ECO:0000256" key="3">
    <source>
        <dbReference type="ARBA" id="ARBA00022759"/>
    </source>
</evidence>
<feature type="domain" description="Endoribonuclease YicC-like C-terminal" evidence="8">
    <location>
        <begin position="175"/>
        <end position="293"/>
    </location>
</feature>
<evidence type="ECO:0000259" key="8">
    <source>
        <dbReference type="Pfam" id="PF08340"/>
    </source>
</evidence>
<keyword evidence="3" id="KW-0255">Endonuclease</keyword>
<evidence type="ECO:0000313" key="9">
    <source>
        <dbReference type="EMBL" id="SEG00644.1"/>
    </source>
</evidence>
<dbReference type="EMBL" id="FNUZ01000002">
    <property type="protein sequence ID" value="SEG00644.1"/>
    <property type="molecule type" value="Genomic_DNA"/>
</dbReference>
<dbReference type="InterPro" id="IPR013551">
    <property type="entry name" value="YicC-like_C"/>
</dbReference>
<evidence type="ECO:0000313" key="10">
    <source>
        <dbReference type="Proteomes" id="UP000236752"/>
    </source>
</evidence>
<dbReference type="OrthoDB" id="9771229at2"/>
<dbReference type="PANTHER" id="PTHR30636:SF3">
    <property type="entry name" value="UPF0701 PROTEIN YICC"/>
    <property type="match status" value="1"/>
</dbReference>
<keyword evidence="10" id="KW-1185">Reference proteome</keyword>
<dbReference type="Pfam" id="PF03755">
    <property type="entry name" value="YicC-like_N"/>
    <property type="match status" value="1"/>
</dbReference>
<dbReference type="Pfam" id="PF08340">
    <property type="entry name" value="YicC-like_C"/>
    <property type="match status" value="1"/>
</dbReference>
<sequence length="293" mass="32174">MTGFASGQGEGFDHRWSWDIRSVNGRGLELRFRLPDWIDGLEAKLREILTNQIKRGNVTVSLRVQSNAQQDGTVTLNQPQMMSVLEAMLQIEEQASAMGLSLAPANAAQIVGQRGVLEMEQSTPDTEGLKQTLVNEFTSLVTDFVASRAAEGRALEDIIGSQINQIESLTKQAAELAEARKDDQADRLKQQLARVTGNVEDIDPARIAQELALIAVKSDVTEEIDRLGAHVATARDLVQQSGAVGRKLDFLMQEFNREANTLCSKSGFAALTTVGLELKTVIDQMREQVQNLE</sequence>
<dbReference type="AlphaFoldDB" id="A0A1H5WME6"/>
<evidence type="ECO:0000256" key="1">
    <source>
        <dbReference type="ARBA" id="ARBA00001968"/>
    </source>
</evidence>
<accession>A0A1H5WME6</accession>
<organism evidence="9 10">
    <name type="scientific">Thalassococcus halodurans</name>
    <dbReference type="NCBI Taxonomy" id="373675"/>
    <lineage>
        <taxon>Bacteria</taxon>
        <taxon>Pseudomonadati</taxon>
        <taxon>Pseudomonadota</taxon>
        <taxon>Alphaproteobacteria</taxon>
        <taxon>Rhodobacterales</taxon>
        <taxon>Roseobacteraceae</taxon>
        <taxon>Thalassococcus</taxon>
    </lineage>
</organism>